<evidence type="ECO:0000256" key="9">
    <source>
        <dbReference type="ARBA" id="ARBA00023077"/>
    </source>
</evidence>
<comment type="subcellular location">
    <subcellularLocation>
        <location evidence="1 12">Cell outer membrane</location>
        <topology evidence="1 12">Multi-pass membrane protein</topology>
    </subcellularLocation>
</comment>
<name>A0A1H7TRE7_9SPHN</name>
<proteinExistence type="inferred from homology"/>
<keyword evidence="20" id="KW-1185">Reference proteome</keyword>
<keyword evidence="19" id="KW-0675">Receptor</keyword>
<feature type="compositionally biased region" description="Polar residues" evidence="15">
    <location>
        <begin position="51"/>
        <end position="68"/>
    </location>
</feature>
<keyword evidence="2 12" id="KW-0813">Transport</keyword>
<dbReference type="RefSeq" id="WP_093007373.1">
    <property type="nucleotide sequence ID" value="NZ_FNZZ01000006.1"/>
</dbReference>
<feature type="domain" description="TonB-dependent receptor-like beta-barrel" evidence="17">
    <location>
        <begin position="364"/>
        <end position="799"/>
    </location>
</feature>
<dbReference type="PANTHER" id="PTHR32552">
    <property type="entry name" value="FERRICHROME IRON RECEPTOR-RELATED"/>
    <property type="match status" value="1"/>
</dbReference>
<dbReference type="SUPFAM" id="SSF56935">
    <property type="entry name" value="Porins"/>
    <property type="match status" value="1"/>
</dbReference>
<protein>
    <submittedName>
        <fullName evidence="19">Outer membrane receptor proteins, mostly Fe transport</fullName>
    </submittedName>
</protein>
<evidence type="ECO:0000313" key="20">
    <source>
        <dbReference type="Proteomes" id="UP000199214"/>
    </source>
</evidence>
<dbReference type="PROSITE" id="PS01156">
    <property type="entry name" value="TONB_DEPENDENT_REC_2"/>
    <property type="match status" value="1"/>
</dbReference>
<keyword evidence="9 14" id="KW-0798">TonB box</keyword>
<dbReference type="PANTHER" id="PTHR32552:SF81">
    <property type="entry name" value="TONB-DEPENDENT OUTER MEMBRANE RECEPTOR"/>
    <property type="match status" value="1"/>
</dbReference>
<feature type="domain" description="TonB-dependent receptor plug" evidence="18">
    <location>
        <begin position="90"/>
        <end position="198"/>
    </location>
</feature>
<keyword evidence="4" id="KW-0410">Iron transport</keyword>
<evidence type="ECO:0000256" key="13">
    <source>
        <dbReference type="PROSITE-ProRule" id="PRU10144"/>
    </source>
</evidence>
<dbReference type="OrthoDB" id="7223550at2"/>
<feature type="signal peptide" evidence="16">
    <location>
        <begin position="1"/>
        <end position="23"/>
    </location>
</feature>
<dbReference type="InterPro" id="IPR000531">
    <property type="entry name" value="Beta-barrel_TonB"/>
</dbReference>
<evidence type="ECO:0000259" key="18">
    <source>
        <dbReference type="Pfam" id="PF07715"/>
    </source>
</evidence>
<evidence type="ECO:0000256" key="8">
    <source>
        <dbReference type="ARBA" id="ARBA00023065"/>
    </source>
</evidence>
<dbReference type="Pfam" id="PF07715">
    <property type="entry name" value="Plug"/>
    <property type="match status" value="1"/>
</dbReference>
<feature type="short sequence motif" description="TonB C-terminal box" evidence="13">
    <location>
        <begin position="819"/>
        <end position="836"/>
    </location>
</feature>
<dbReference type="Gene3D" id="2.40.170.20">
    <property type="entry name" value="TonB-dependent receptor, beta-barrel domain"/>
    <property type="match status" value="2"/>
</dbReference>
<accession>A0A1H7TRE7</accession>
<dbReference type="Proteomes" id="UP000199214">
    <property type="component" value="Unassembled WGS sequence"/>
</dbReference>
<evidence type="ECO:0000256" key="3">
    <source>
        <dbReference type="ARBA" id="ARBA00022452"/>
    </source>
</evidence>
<evidence type="ECO:0000256" key="15">
    <source>
        <dbReference type="SAM" id="MobiDB-lite"/>
    </source>
</evidence>
<keyword evidence="11 12" id="KW-0998">Cell outer membrane</keyword>
<keyword evidence="8" id="KW-0406">Ion transport</keyword>
<dbReference type="Pfam" id="PF00593">
    <property type="entry name" value="TonB_dep_Rec_b-barrel"/>
    <property type="match status" value="1"/>
</dbReference>
<keyword evidence="7" id="KW-0408">Iron</keyword>
<evidence type="ECO:0000256" key="5">
    <source>
        <dbReference type="ARBA" id="ARBA00022692"/>
    </source>
</evidence>
<reference evidence="20" key="1">
    <citation type="submission" date="2016-10" db="EMBL/GenBank/DDBJ databases">
        <authorList>
            <person name="Varghese N."/>
            <person name="Submissions S."/>
        </authorList>
    </citation>
    <scope>NUCLEOTIDE SEQUENCE [LARGE SCALE GENOMIC DNA]</scope>
    <source>
        <strain evidence="20">JS21-1</strain>
    </source>
</reference>
<dbReference type="PROSITE" id="PS52016">
    <property type="entry name" value="TONB_DEPENDENT_REC_3"/>
    <property type="match status" value="1"/>
</dbReference>
<evidence type="ECO:0000256" key="1">
    <source>
        <dbReference type="ARBA" id="ARBA00004571"/>
    </source>
</evidence>
<evidence type="ECO:0000313" key="19">
    <source>
        <dbReference type="EMBL" id="SEL87218.1"/>
    </source>
</evidence>
<feature type="chain" id="PRO_5011657195" evidence="16">
    <location>
        <begin position="24"/>
        <end position="836"/>
    </location>
</feature>
<sequence>MKAKWTKCLLTAVSLATLSTAAAAQAQTAPASNQPAIPPTTQVPGGDAAQGSASTPASPLSVDQQEQATRPGAGDGGEIVVTARRRVERLQDVPVAATVIDQQQIRQYDLTSVANIRIAAPEITLDRGFTGSASSISLRGVSSSSIDGGVEQSVLLDFDGMAISRGRVLNDALFDVEQLNVLKGPQAVFFGKNSPGGVVSIRSANPGKTFNAYARTGYEFTSDNLQVEAAAGGPLGNGFGLRVAVFGSSSEGYIRNQDRGVVDVVRSAATGSTFVPAAFSRLGAERKLAGRVTLTYDNDAGFSANFKLLASSYRGQGIQSFSEIMGCPGGRTKPVTTGGIVDPTGDCKLNDKSSQGWISPQILQNWSQVNRYNNGAPFSRNNTLLPTLTLNYEGDAVTLTSVTGYYDYDYVSQGNADATSYSYFWSYSNEKNKSFYQEVRATTSFDGALNFAGGGHYEHNKRDLFVGAASGPLPRDPATGRYNANDNTQLNKSSAWSVFGQAVLNITPKLELAGGARYTRQHNEINSGNVYRHPLVTAQLPAGVRIVGEKSQDNISPEATLTWRPSRELTLYGAYKTGFLAGGFSNPGALSAITTIDTLSFDEETVDGFEIGAKSTLMNGRLTANLTGYRYIYKGLPLTSILAVSANTLTYVTQNAANTVAQGIEFETAYRAAGGLTLRGTASYNDAHYDRFPGAQCYTGQTAAQGCVATGNTTSQDLSGRQVYRAPKFIGTAGVLKTFDLTPDVATTLNADVRYTTGYYSGLNLNPVSYQDGFLTLNAGARFDMEGGRYSIALIGRNLTNRRYATIGIDKPGGSGEVYTVAGEPRAVVLQLETKF</sequence>
<evidence type="ECO:0000256" key="14">
    <source>
        <dbReference type="RuleBase" id="RU003357"/>
    </source>
</evidence>
<gene>
    <name evidence="19" type="ORF">SAMN05216382_2794</name>
</gene>
<dbReference type="InterPro" id="IPR012910">
    <property type="entry name" value="Plug_dom"/>
</dbReference>
<dbReference type="STRING" id="1855283.SAMN05216382_2794"/>
<evidence type="ECO:0000256" key="16">
    <source>
        <dbReference type="SAM" id="SignalP"/>
    </source>
</evidence>
<evidence type="ECO:0000256" key="12">
    <source>
        <dbReference type="PROSITE-ProRule" id="PRU01360"/>
    </source>
</evidence>
<dbReference type="EMBL" id="FNZZ01000006">
    <property type="protein sequence ID" value="SEL87218.1"/>
    <property type="molecule type" value="Genomic_DNA"/>
</dbReference>
<evidence type="ECO:0000256" key="6">
    <source>
        <dbReference type="ARBA" id="ARBA00022729"/>
    </source>
</evidence>
<dbReference type="AlphaFoldDB" id="A0A1H7TRE7"/>
<dbReference type="InterPro" id="IPR010917">
    <property type="entry name" value="TonB_rcpt_CS"/>
</dbReference>
<organism evidence="19 20">
    <name type="scientific">Sphingomonas palmae</name>
    <dbReference type="NCBI Taxonomy" id="1855283"/>
    <lineage>
        <taxon>Bacteria</taxon>
        <taxon>Pseudomonadati</taxon>
        <taxon>Pseudomonadota</taxon>
        <taxon>Alphaproteobacteria</taxon>
        <taxon>Sphingomonadales</taxon>
        <taxon>Sphingomonadaceae</taxon>
        <taxon>Sphingomonas</taxon>
    </lineage>
</organism>
<evidence type="ECO:0000256" key="7">
    <source>
        <dbReference type="ARBA" id="ARBA00023004"/>
    </source>
</evidence>
<dbReference type="InterPro" id="IPR039426">
    <property type="entry name" value="TonB-dep_rcpt-like"/>
</dbReference>
<evidence type="ECO:0000256" key="4">
    <source>
        <dbReference type="ARBA" id="ARBA00022496"/>
    </source>
</evidence>
<keyword evidence="5 12" id="KW-0812">Transmembrane</keyword>
<dbReference type="GO" id="GO:0009279">
    <property type="term" value="C:cell outer membrane"/>
    <property type="evidence" value="ECO:0007669"/>
    <property type="project" value="UniProtKB-SubCell"/>
</dbReference>
<evidence type="ECO:0000256" key="10">
    <source>
        <dbReference type="ARBA" id="ARBA00023136"/>
    </source>
</evidence>
<dbReference type="InterPro" id="IPR036942">
    <property type="entry name" value="Beta-barrel_TonB_sf"/>
</dbReference>
<keyword evidence="10 12" id="KW-0472">Membrane</keyword>
<feature type="region of interest" description="Disordered" evidence="15">
    <location>
        <begin position="28"/>
        <end position="79"/>
    </location>
</feature>
<evidence type="ECO:0000259" key="17">
    <source>
        <dbReference type="Pfam" id="PF00593"/>
    </source>
</evidence>
<evidence type="ECO:0000256" key="11">
    <source>
        <dbReference type="ARBA" id="ARBA00023237"/>
    </source>
</evidence>
<keyword evidence="3 12" id="KW-1134">Transmembrane beta strand</keyword>
<dbReference type="GO" id="GO:0006826">
    <property type="term" value="P:iron ion transport"/>
    <property type="evidence" value="ECO:0007669"/>
    <property type="project" value="UniProtKB-KW"/>
</dbReference>
<comment type="similarity">
    <text evidence="12 14">Belongs to the TonB-dependent receptor family.</text>
</comment>
<evidence type="ECO:0000256" key="2">
    <source>
        <dbReference type="ARBA" id="ARBA00022448"/>
    </source>
</evidence>
<keyword evidence="6 16" id="KW-0732">Signal</keyword>